<reference evidence="1" key="1">
    <citation type="submission" date="2013-12" db="EMBL/GenBank/DDBJ databases">
        <title>A Varibaculum cambriense genome reconstructed from a premature infant gut community with otherwise low bacterial novelty that shifts toward anaerobic metabolism during the third week of life.</title>
        <authorList>
            <person name="Brown C.T."/>
            <person name="Sharon I."/>
            <person name="Thomas B.C."/>
            <person name="Castelle C.J."/>
            <person name="Morowitz M.J."/>
            <person name="Banfield J.F."/>
        </authorList>
    </citation>
    <scope>NUCLEOTIDE SEQUENCE</scope>
</reference>
<gene>
    <name evidence="1" type="ORF">Q604_UNBC18619G0002</name>
</gene>
<organism evidence="1">
    <name type="scientific">human gut metagenome</name>
    <dbReference type="NCBI Taxonomy" id="408170"/>
    <lineage>
        <taxon>unclassified sequences</taxon>
        <taxon>metagenomes</taxon>
        <taxon>organismal metagenomes</taxon>
    </lineage>
</organism>
<accession>W1WKV2</accession>
<dbReference type="AlphaFoldDB" id="W1WKV2"/>
<evidence type="ECO:0000313" key="1">
    <source>
        <dbReference type="EMBL" id="ETJ18526.1"/>
    </source>
</evidence>
<sequence>MAAAITGSVKTSPHLSNDKLVVIIVDFLPVLIDKLVKSSSAPSLSDDMYPNSSRITKSYFSNLC</sequence>
<protein>
    <submittedName>
        <fullName evidence="1">Uncharacterized protein</fullName>
    </submittedName>
</protein>
<proteinExistence type="predicted"/>
<comment type="caution">
    <text evidence="1">The sequence shown here is derived from an EMBL/GenBank/DDBJ whole genome shotgun (WGS) entry which is preliminary data.</text>
</comment>
<dbReference type="EMBL" id="AZMM01018619">
    <property type="protein sequence ID" value="ETJ18526.1"/>
    <property type="molecule type" value="Genomic_DNA"/>
</dbReference>
<name>W1WKV2_9ZZZZ</name>